<dbReference type="Gene3D" id="3.90.320.10">
    <property type="match status" value="1"/>
</dbReference>
<dbReference type="SUPFAM" id="SSF52980">
    <property type="entry name" value="Restriction endonuclease-like"/>
    <property type="match status" value="1"/>
</dbReference>
<reference evidence="2" key="1">
    <citation type="submission" date="2016-05" db="EMBL/GenBank/DDBJ databases">
        <authorList>
            <person name="Lavstsen T."/>
            <person name="Jespersen J.S."/>
        </authorList>
    </citation>
    <scope>NUCLEOTIDE SEQUENCE</scope>
    <source>
        <tissue evidence="2">Brain</tissue>
    </source>
</reference>
<accession>A0A1A7WWN8</accession>
<name>A0A1A7WWN8_9TELE</name>
<dbReference type="InterPro" id="IPR011604">
    <property type="entry name" value="PDDEXK-like_dom_sf"/>
</dbReference>
<proteinExistence type="predicted"/>
<dbReference type="PANTHER" id="PTHR46609:SF8">
    <property type="entry name" value="YQAJ VIRAL RECOMBINASE DOMAIN-CONTAINING PROTEIN"/>
    <property type="match status" value="1"/>
</dbReference>
<dbReference type="EMBL" id="HADW01008711">
    <property type="protein sequence ID" value="SBP10111.1"/>
    <property type="molecule type" value="Transcribed_RNA"/>
</dbReference>
<dbReference type="InterPro" id="IPR051703">
    <property type="entry name" value="NF-kappa-B_Signaling_Reg"/>
</dbReference>
<evidence type="ECO:0000313" key="2">
    <source>
        <dbReference type="EMBL" id="SBP10111.1"/>
    </source>
</evidence>
<dbReference type="InterPro" id="IPR011335">
    <property type="entry name" value="Restrct_endonuc-II-like"/>
</dbReference>
<protein>
    <submittedName>
        <fullName evidence="2">Uncharacterized protein</fullName>
    </submittedName>
</protein>
<gene>
    <name evidence="2" type="primary">v1g223947</name>
    <name evidence="1" type="synonym">v1g225175</name>
</gene>
<dbReference type="GO" id="GO:0006281">
    <property type="term" value="P:DNA repair"/>
    <property type="evidence" value="ECO:0007669"/>
    <property type="project" value="UniProtKB-ARBA"/>
</dbReference>
<sequence>MVPIGGFQSRGYDDARISVGGQEVNRAEYSYGGIRSRESSLYVFRLSFKTKQDEPNLRLCAGRKSVCLISEGDHVTLDRNHDYYFQVQAQLHIVEAEYCDFVVWNHKDVFFERILPDVEFCDS</sequence>
<dbReference type="AlphaFoldDB" id="A0A1A7WWN8"/>
<dbReference type="PANTHER" id="PTHR46609">
    <property type="entry name" value="EXONUCLEASE, PHAGE-TYPE/RECB, C-TERMINAL DOMAIN-CONTAINING PROTEIN"/>
    <property type="match status" value="1"/>
</dbReference>
<reference evidence="2" key="2">
    <citation type="submission" date="2016-06" db="EMBL/GenBank/DDBJ databases">
        <title>The genome of a short-lived fish provides insights into sex chromosome evolution and the genetic control of aging.</title>
        <authorList>
            <person name="Reichwald K."/>
            <person name="Felder M."/>
            <person name="Petzold A."/>
            <person name="Koch P."/>
            <person name="Groth M."/>
            <person name="Platzer M."/>
        </authorList>
    </citation>
    <scope>NUCLEOTIDE SEQUENCE</scope>
    <source>
        <tissue evidence="2">Brain</tissue>
    </source>
</reference>
<organism evidence="2">
    <name type="scientific">Iconisemion striatum</name>
    <dbReference type="NCBI Taxonomy" id="60296"/>
    <lineage>
        <taxon>Eukaryota</taxon>
        <taxon>Metazoa</taxon>
        <taxon>Chordata</taxon>
        <taxon>Craniata</taxon>
        <taxon>Vertebrata</taxon>
        <taxon>Euteleostomi</taxon>
        <taxon>Actinopterygii</taxon>
        <taxon>Neopterygii</taxon>
        <taxon>Teleostei</taxon>
        <taxon>Neoteleostei</taxon>
        <taxon>Acanthomorphata</taxon>
        <taxon>Ovalentaria</taxon>
        <taxon>Atherinomorphae</taxon>
        <taxon>Cyprinodontiformes</taxon>
        <taxon>Nothobranchiidae</taxon>
        <taxon>Iconisemion</taxon>
    </lineage>
</organism>
<dbReference type="EMBL" id="HADW01001582">
    <property type="protein sequence ID" value="SBP02982.1"/>
    <property type="molecule type" value="Transcribed_RNA"/>
</dbReference>
<evidence type="ECO:0000313" key="1">
    <source>
        <dbReference type="EMBL" id="SBP02982.1"/>
    </source>
</evidence>